<dbReference type="RefSeq" id="WP_113930113.1">
    <property type="nucleotide sequence ID" value="NZ_VTEG01000003.1"/>
</dbReference>
<comment type="similarity">
    <text evidence="2">Belongs to the DadA oxidoreductase family.</text>
</comment>
<evidence type="ECO:0000256" key="3">
    <source>
        <dbReference type="ARBA" id="ARBA00022630"/>
    </source>
</evidence>
<comment type="caution">
    <text evidence="6">The sequence shown here is derived from an EMBL/GenBank/DDBJ whole genome shotgun (WGS) entry which is preliminary data.</text>
</comment>
<accession>A0A5D4MH14</accession>
<keyword evidence="3" id="KW-0285">Flavoprotein</keyword>
<comment type="cofactor">
    <cofactor evidence="1">
        <name>FAD</name>
        <dbReference type="ChEBI" id="CHEBI:57692"/>
    </cofactor>
</comment>
<dbReference type="SUPFAM" id="SSF54373">
    <property type="entry name" value="FAD-linked reductases, C-terminal domain"/>
    <property type="match status" value="1"/>
</dbReference>
<name>A0A5D4MH14_9BACI</name>
<dbReference type="Pfam" id="PF01266">
    <property type="entry name" value="DAO"/>
    <property type="match status" value="1"/>
</dbReference>
<evidence type="ECO:0000259" key="5">
    <source>
        <dbReference type="Pfam" id="PF01266"/>
    </source>
</evidence>
<dbReference type="Proteomes" id="UP000325182">
    <property type="component" value="Unassembled WGS sequence"/>
</dbReference>
<gene>
    <name evidence="6" type="ORF">FZC84_07385</name>
</gene>
<dbReference type="InterPro" id="IPR006076">
    <property type="entry name" value="FAD-dep_OxRdtase"/>
</dbReference>
<evidence type="ECO:0000256" key="4">
    <source>
        <dbReference type="ARBA" id="ARBA00023002"/>
    </source>
</evidence>
<dbReference type="Gene3D" id="3.30.9.10">
    <property type="entry name" value="D-Amino Acid Oxidase, subunit A, domain 2"/>
    <property type="match status" value="1"/>
</dbReference>
<dbReference type="GO" id="GO:0005737">
    <property type="term" value="C:cytoplasm"/>
    <property type="evidence" value="ECO:0007669"/>
    <property type="project" value="TreeGrafter"/>
</dbReference>
<keyword evidence="4" id="KW-0560">Oxidoreductase</keyword>
<dbReference type="GO" id="GO:0016491">
    <property type="term" value="F:oxidoreductase activity"/>
    <property type="evidence" value="ECO:0007669"/>
    <property type="project" value="UniProtKB-KW"/>
</dbReference>
<proteinExistence type="inferred from homology"/>
<protein>
    <submittedName>
        <fullName evidence="6">FAD-binding oxidoreductase</fullName>
    </submittedName>
</protein>
<evidence type="ECO:0000313" key="6">
    <source>
        <dbReference type="EMBL" id="TYS00356.1"/>
    </source>
</evidence>
<sequence>MKKIIVIGGGILGASAAYHLAKQGAEVLIMDKGHRGQATDAAAGIVCPWLSQRRNKAWYRLVKGGARYYPDLIKQLEEDGETDTGYKQVGALSLHQDRAKLVKMAERAIKRREDAPEIGEVRVLSEAETQKLFPILSEEYGSVYVSGGARVNGRALRNALLSGAEKHGARLLHGQASLLFEGEKVYGAALEGERYLADEVILTGGAWSADLLKPLELKLNVTFQKAQIVHLRMSGVQTEDWPVVMPPNNQYLLSFEDGRIVAGATHEDDTGYDVRPTAGGIHEILDKAIKVAPEIFNGEIIETRVGFRPFTPGFLPIIGRPAGLEGILIANGLGASGLTSGPYLGAELARLALDMETELDLKDYPVHGAMTD</sequence>
<dbReference type="SUPFAM" id="SSF51905">
    <property type="entry name" value="FAD/NAD(P)-binding domain"/>
    <property type="match status" value="1"/>
</dbReference>
<dbReference type="PANTHER" id="PTHR13847">
    <property type="entry name" value="SARCOSINE DEHYDROGENASE-RELATED"/>
    <property type="match status" value="1"/>
</dbReference>
<feature type="domain" description="FAD dependent oxidoreductase" evidence="5">
    <location>
        <begin position="3"/>
        <end position="351"/>
    </location>
</feature>
<organism evidence="6 7">
    <name type="scientific">Rossellomorea vietnamensis</name>
    <dbReference type="NCBI Taxonomy" id="218284"/>
    <lineage>
        <taxon>Bacteria</taxon>
        <taxon>Bacillati</taxon>
        <taxon>Bacillota</taxon>
        <taxon>Bacilli</taxon>
        <taxon>Bacillales</taxon>
        <taxon>Bacillaceae</taxon>
        <taxon>Rossellomorea</taxon>
    </lineage>
</organism>
<evidence type="ECO:0000256" key="2">
    <source>
        <dbReference type="ARBA" id="ARBA00009410"/>
    </source>
</evidence>
<dbReference type="AlphaFoldDB" id="A0A5D4MH14"/>
<dbReference type="InterPro" id="IPR036188">
    <property type="entry name" value="FAD/NAD-bd_sf"/>
</dbReference>
<reference evidence="6 7" key="1">
    <citation type="submission" date="2019-08" db="EMBL/GenBank/DDBJ databases">
        <title>Bacillus genomes from the desert of Cuatro Cienegas, Coahuila.</title>
        <authorList>
            <person name="Olmedo-Alvarez G."/>
        </authorList>
    </citation>
    <scope>NUCLEOTIDE SEQUENCE [LARGE SCALE GENOMIC DNA]</scope>
    <source>
        <strain evidence="6 7">CH128b_4D</strain>
    </source>
</reference>
<evidence type="ECO:0000313" key="7">
    <source>
        <dbReference type="Proteomes" id="UP000325182"/>
    </source>
</evidence>
<evidence type="ECO:0000256" key="1">
    <source>
        <dbReference type="ARBA" id="ARBA00001974"/>
    </source>
</evidence>
<dbReference type="Gene3D" id="3.50.50.60">
    <property type="entry name" value="FAD/NAD(P)-binding domain"/>
    <property type="match status" value="1"/>
</dbReference>
<dbReference type="EMBL" id="VTEG01000003">
    <property type="protein sequence ID" value="TYS00356.1"/>
    <property type="molecule type" value="Genomic_DNA"/>
</dbReference>
<dbReference type="PANTHER" id="PTHR13847:SF286">
    <property type="entry name" value="D-AMINO ACID DEHYDROGENASE"/>
    <property type="match status" value="1"/>
</dbReference>